<dbReference type="Proteomes" id="UP000095649">
    <property type="component" value="Unassembled WGS sequence"/>
</dbReference>
<organism evidence="1 2">
    <name type="scientific">Faecalibacterium prausnitzii</name>
    <dbReference type="NCBI Taxonomy" id="853"/>
    <lineage>
        <taxon>Bacteria</taxon>
        <taxon>Bacillati</taxon>
        <taxon>Bacillota</taxon>
        <taxon>Clostridia</taxon>
        <taxon>Eubacteriales</taxon>
        <taxon>Oscillospiraceae</taxon>
        <taxon>Faecalibacterium</taxon>
    </lineage>
</organism>
<evidence type="ECO:0000313" key="1">
    <source>
        <dbReference type="EMBL" id="CUM85470.1"/>
    </source>
</evidence>
<reference evidence="1 2" key="1">
    <citation type="submission" date="2015-09" db="EMBL/GenBank/DDBJ databases">
        <authorList>
            <consortium name="Pathogen Informatics"/>
        </authorList>
    </citation>
    <scope>NUCLEOTIDE SEQUENCE [LARGE SCALE GENOMIC DNA]</scope>
    <source>
        <strain evidence="1 2">2789STDY5834970</strain>
    </source>
</reference>
<sequence length="34" mass="3797">MAEIFEKVLVEVMKAVGKGAAKIIVWTAHQIEKK</sequence>
<dbReference type="AlphaFoldDB" id="A0A173S5C4"/>
<dbReference type="EMBL" id="CYXN01000004">
    <property type="protein sequence ID" value="CUM85470.1"/>
    <property type="molecule type" value="Genomic_DNA"/>
</dbReference>
<evidence type="ECO:0000313" key="2">
    <source>
        <dbReference type="Proteomes" id="UP000095649"/>
    </source>
</evidence>
<gene>
    <name evidence="1" type="ORF">ERS852582_00839</name>
</gene>
<protein>
    <submittedName>
        <fullName evidence="1">Uncharacterized protein</fullName>
    </submittedName>
</protein>
<name>A0A173S5C4_9FIRM</name>
<accession>A0A173S5C4</accession>
<proteinExistence type="predicted"/>